<reference evidence="1" key="2">
    <citation type="submission" date="2023-03" db="EMBL/GenBank/DDBJ databases">
        <authorList>
            <person name="Zajac M."/>
            <person name="Kwit R."/>
            <person name="Wasyl D."/>
        </authorList>
    </citation>
    <scope>NUCLEOTIDE SEQUENCE</scope>
    <source>
        <strain evidence="1">691B_2</strain>
    </source>
</reference>
<evidence type="ECO:0000313" key="2">
    <source>
        <dbReference type="Proteomes" id="UP001173174"/>
    </source>
</evidence>
<organism evidence="1 2">
    <name type="scientific">Enterococcus faecalis</name>
    <name type="common">Streptococcus faecalis</name>
    <dbReference type="NCBI Taxonomy" id="1351"/>
    <lineage>
        <taxon>Bacteria</taxon>
        <taxon>Bacillati</taxon>
        <taxon>Bacillota</taxon>
        <taxon>Bacilli</taxon>
        <taxon>Lactobacillales</taxon>
        <taxon>Enterococcaceae</taxon>
        <taxon>Enterococcus</taxon>
    </lineage>
</organism>
<dbReference type="Proteomes" id="UP001173174">
    <property type="component" value="Unassembled WGS sequence"/>
</dbReference>
<evidence type="ECO:0000313" key="1">
    <source>
        <dbReference type="EMBL" id="MDN3193675.1"/>
    </source>
</evidence>
<accession>A0AAW7KE53</accession>
<dbReference type="EMBL" id="JAREWH010000026">
    <property type="protein sequence ID" value="MDN3193675.1"/>
    <property type="molecule type" value="Genomic_DNA"/>
</dbReference>
<protein>
    <submittedName>
        <fullName evidence="1">Uncharacterized protein</fullName>
    </submittedName>
</protein>
<dbReference type="AlphaFoldDB" id="A0AAW7KE53"/>
<proteinExistence type="predicted"/>
<dbReference type="RefSeq" id="WP_194177550.1">
    <property type="nucleotide sequence ID" value="NZ_JAAMSK010000002.1"/>
</dbReference>
<name>A0AAW7KE53_ENTFL</name>
<comment type="caution">
    <text evidence="1">The sequence shown here is derived from an EMBL/GenBank/DDBJ whole genome shotgun (WGS) entry which is preliminary data.</text>
</comment>
<sequence length="99" mass="11789">MSDRELLDKLYNEGYLSIQDDLNLQSRTMTKELARRLEAINNFTDLEIETTGIYHHTDLVDIYFIYNSNIDTDEYSELMNKFEQIYHEELKTQNEGNSI</sequence>
<reference evidence="1" key="1">
    <citation type="journal article" date="2023" name="Pathogens">
        <title>Prevalence of Enterococcus spp. and the Whole-Genome Characteristics of Enterococcus faecium and Enterococcus faecalis Strains Isolated from Free-Living Birds in Poland.</title>
        <authorList>
            <person name="Kwit R."/>
            <person name="Zajac M."/>
            <person name="Smialowska-Weglinska A."/>
            <person name="Skarzynska M."/>
            <person name="Bomba A."/>
            <person name="Lalak A."/>
            <person name="Skrzypiec E."/>
            <person name="Wojdat D."/>
            <person name="Koza W."/>
            <person name="Mikos-Wojewoda E."/>
            <person name="Pasim P."/>
            <person name="Skora M."/>
            <person name="Polak M."/>
            <person name="Wiacek J."/>
            <person name="Wasyl D."/>
        </authorList>
    </citation>
    <scope>NUCLEOTIDE SEQUENCE</scope>
    <source>
        <strain evidence="1">691B_2</strain>
    </source>
</reference>
<gene>
    <name evidence="1" type="ORF">P0E79_14465</name>
</gene>